<feature type="compositionally biased region" description="Basic and acidic residues" evidence="3">
    <location>
        <begin position="1031"/>
        <end position="1046"/>
    </location>
</feature>
<comment type="caution">
    <text evidence="7">The sequence shown here is derived from an EMBL/GenBank/DDBJ whole genome shotgun (WGS) entry which is preliminary data.</text>
</comment>
<dbReference type="RefSeq" id="WP_203626176.1">
    <property type="nucleotide sequence ID" value="NZ_BOLQ01000002.1"/>
</dbReference>
<keyword evidence="2" id="KW-0808">Transferase</keyword>
<dbReference type="Pfam" id="PF21958">
    <property type="entry name" value="SOGP_N"/>
    <property type="match status" value="1"/>
</dbReference>
<evidence type="ECO:0000313" key="7">
    <source>
        <dbReference type="EMBL" id="MFD1429238.1"/>
    </source>
</evidence>
<organism evidence="7 8">
    <name type="scientific">Lacticaseibacillus mingshuiensis</name>
    <dbReference type="NCBI Taxonomy" id="2799574"/>
    <lineage>
        <taxon>Bacteria</taxon>
        <taxon>Bacillati</taxon>
        <taxon>Bacillota</taxon>
        <taxon>Bacilli</taxon>
        <taxon>Lactobacillales</taxon>
        <taxon>Lactobacillaceae</taxon>
        <taxon>Lacticaseibacillus</taxon>
    </lineage>
</organism>
<gene>
    <name evidence="7" type="ORF">ACFQ4P_03095</name>
</gene>
<accession>A0ABW4CFD4</accession>
<evidence type="ECO:0000259" key="6">
    <source>
        <dbReference type="Pfam" id="PF21958"/>
    </source>
</evidence>
<dbReference type="InterPro" id="IPR033432">
    <property type="entry name" value="GH94_catalytic"/>
</dbReference>
<dbReference type="InterPro" id="IPR048771">
    <property type="entry name" value="SOGP_2nd"/>
</dbReference>
<proteinExistence type="predicted"/>
<evidence type="ECO:0000259" key="5">
    <source>
        <dbReference type="Pfam" id="PF21250"/>
    </source>
</evidence>
<protein>
    <submittedName>
        <fullName evidence="7">GH36-type glycosyl hydrolase domain-containing protein</fullName>
    </submittedName>
</protein>
<name>A0ABW4CFD4_9LACO</name>
<dbReference type="Pfam" id="PF21250">
    <property type="entry name" value="SOGP_2nd"/>
    <property type="match status" value="1"/>
</dbReference>
<dbReference type="PANTHER" id="PTHR37469:SF2">
    <property type="entry name" value="CELLOBIONIC ACID PHOSPHORYLASE"/>
    <property type="match status" value="1"/>
</dbReference>
<dbReference type="Gene3D" id="1.50.10.10">
    <property type="match status" value="1"/>
</dbReference>
<dbReference type="InterPro" id="IPR008928">
    <property type="entry name" value="6-hairpin_glycosidase_sf"/>
</dbReference>
<reference evidence="8" key="1">
    <citation type="journal article" date="2019" name="Int. J. Syst. Evol. Microbiol.">
        <title>The Global Catalogue of Microorganisms (GCM) 10K type strain sequencing project: providing services to taxonomists for standard genome sequencing and annotation.</title>
        <authorList>
            <consortium name="The Broad Institute Genomics Platform"/>
            <consortium name="The Broad Institute Genome Sequencing Center for Infectious Disease"/>
            <person name="Wu L."/>
            <person name="Ma J."/>
        </authorList>
    </citation>
    <scope>NUCLEOTIDE SEQUENCE [LARGE SCALE GENOMIC DNA]</scope>
    <source>
        <strain evidence="8">CCM 8980</strain>
    </source>
</reference>
<dbReference type="GO" id="GO:0016787">
    <property type="term" value="F:hydrolase activity"/>
    <property type="evidence" value="ECO:0007669"/>
    <property type="project" value="UniProtKB-KW"/>
</dbReference>
<keyword evidence="1" id="KW-0328">Glycosyltransferase</keyword>
<dbReference type="Pfam" id="PF17167">
    <property type="entry name" value="Glyco_hydro_94"/>
    <property type="match status" value="1"/>
</dbReference>
<dbReference type="PANTHER" id="PTHR37469">
    <property type="entry name" value="CELLOBIONIC ACID PHOSPHORYLASE-RELATED"/>
    <property type="match status" value="1"/>
</dbReference>
<evidence type="ECO:0000256" key="2">
    <source>
        <dbReference type="ARBA" id="ARBA00022679"/>
    </source>
</evidence>
<feature type="domain" description="Glycoside phosphorylase super sandwich" evidence="5">
    <location>
        <begin position="290"/>
        <end position="516"/>
    </location>
</feature>
<dbReference type="InterPro" id="IPR012341">
    <property type="entry name" value="6hp_glycosidase-like_sf"/>
</dbReference>
<sequence length="1046" mass="116454">MIKLRHGNTAIGLSDAGAPIHIETSGIMINQVDGNALDGSMAGLYLRDGTSYRLLTGAESRLNHDKEQVSWEGVFSDVSYSVRLTIGDSGWYWTVDLDGEVTEETTLTYVQDLGLGAASFVQSNEAYASQYIDHFVARNGQHITIASRQNQPQSGKNPYLQQGAFTPLASYATDGMQFFGPAYRADASPVGMQAPNLANVKLQYEATLIALRTPAGQAAKHAVFYAAFLPDQPQDNRTILLSEIELQADYQRSLRMPLAPRVYSQIQTEPVLGPRVSGIPLKAREIMALFPARSLEERQDGDLLSFFLPDHRHVVLQAKELLQQRQTGNIVMAGHTLTPTTPVLATTQFMAGVFESHTVYGNTNMQNLTSDVRDPFNFFTTAGRRIYIKLADQQFHLLSLPSAFEMAYNGATWYYQLEDDLLIITDDAAADSDQLTLHFQSQRGNHYDLLITDQLNAGTMGHQPVVVAHGEQLSIKAESGMPMHSANPDLTYWLDYSQHDGRFELGDTANVLGEALPSLEMVTASYRNTSDLKISTALANHFDELDAATMRKAHAEHIEDLLHHLTLKDEAPARKDDAQEITTILRWFAHDALVHLLSPHGLEQYGGAAWGTRDVSQGPVELFLATGHYAEVRQILTTLYSHQFVETGNWPQWFMYDEYRAQFADESHGDVVVWPLKVLGDYLKATHDLQILDEQLPYMSATTHDFIGEKTSLRAHVEHQLDYLVAHFLAGTHVSAYGDGDWDDTLQPADPAQKATMASTWTEELTLETLTTLTSALPEGDALQHRAAALKAEMATDFQRYFMRDDVLPGFIQIAPDGRVKEIIHPGDQQTGIDYRLLPLSQGVLSGILTGKQADHALALIDQHLLFPDGVRLMNRPSTYRGGVSKIFKRAEQAANFGREIGLLYVHAHIRYAGALAVAGRRQEAWQMLQLVDPIKLTERVSNAELRQANVYFSSSDADFADRYQAQNDFERVRAQQVGVKGGWRLYSSGPGIFIGTLLSEILSIRNETFNRESSTDTADFDPNIRIDWQPSKDSKIGAEIEETRP</sequence>
<evidence type="ECO:0000259" key="4">
    <source>
        <dbReference type="Pfam" id="PF17167"/>
    </source>
</evidence>
<keyword evidence="8" id="KW-1185">Reference proteome</keyword>
<feature type="region of interest" description="Disordered" evidence="3">
    <location>
        <begin position="1013"/>
        <end position="1046"/>
    </location>
</feature>
<feature type="domain" description="SOGP N-terminal" evidence="6">
    <location>
        <begin position="16"/>
        <end position="225"/>
    </location>
</feature>
<feature type="domain" description="Glycosyl hydrolase 94 catalytic" evidence="4">
    <location>
        <begin position="666"/>
        <end position="952"/>
    </location>
</feature>
<dbReference type="Proteomes" id="UP001597196">
    <property type="component" value="Unassembled WGS sequence"/>
</dbReference>
<dbReference type="SUPFAM" id="SSF48208">
    <property type="entry name" value="Six-hairpin glycosidases"/>
    <property type="match status" value="1"/>
</dbReference>
<dbReference type="InterPro" id="IPR052047">
    <property type="entry name" value="GH94_Enzymes"/>
</dbReference>
<evidence type="ECO:0000256" key="3">
    <source>
        <dbReference type="SAM" id="MobiDB-lite"/>
    </source>
</evidence>
<dbReference type="EMBL" id="JBHTOC010000003">
    <property type="protein sequence ID" value="MFD1429238.1"/>
    <property type="molecule type" value="Genomic_DNA"/>
</dbReference>
<evidence type="ECO:0000313" key="8">
    <source>
        <dbReference type="Proteomes" id="UP001597196"/>
    </source>
</evidence>
<keyword evidence="7" id="KW-0378">Hydrolase</keyword>
<dbReference type="InterPro" id="IPR053831">
    <property type="entry name" value="SOGP_N"/>
</dbReference>
<evidence type="ECO:0000256" key="1">
    <source>
        <dbReference type="ARBA" id="ARBA00022676"/>
    </source>
</evidence>